<sequence>MTMILPEDFADLEPFVADWTPATSAERAARRSAASATALAAFHDAMAPRLDAALVWLDARPLADLDPAGRNLLGLCLMLAHVALAVETQGQDEPRHALQREVMRITRTPADP</sequence>
<protein>
    <submittedName>
        <fullName evidence="2">Uncharacterized protein</fullName>
    </submittedName>
</protein>
<keyword evidence="3" id="KW-1185">Reference proteome</keyword>
<gene>
    <name evidence="2" type="ORF">H7F49_01485</name>
</gene>
<feature type="compositionally biased region" description="Basic and acidic residues" evidence="1">
    <location>
        <begin position="92"/>
        <end position="104"/>
    </location>
</feature>
<reference evidence="2 3" key="1">
    <citation type="submission" date="2020-08" db="EMBL/GenBank/DDBJ databases">
        <title>The genome sequence of Novosphingobium flavum 4Y4.</title>
        <authorList>
            <person name="Liu Y."/>
        </authorList>
    </citation>
    <scope>NUCLEOTIDE SEQUENCE [LARGE SCALE GENOMIC DNA]</scope>
    <source>
        <strain evidence="2 3">4Y4</strain>
    </source>
</reference>
<evidence type="ECO:0000313" key="3">
    <source>
        <dbReference type="Proteomes" id="UP000520156"/>
    </source>
</evidence>
<organism evidence="2 3">
    <name type="scientific">Novosphingobium aerophilum</name>
    <dbReference type="NCBI Taxonomy" id="2839843"/>
    <lineage>
        <taxon>Bacteria</taxon>
        <taxon>Pseudomonadati</taxon>
        <taxon>Pseudomonadota</taxon>
        <taxon>Alphaproteobacteria</taxon>
        <taxon>Sphingomonadales</taxon>
        <taxon>Sphingomonadaceae</taxon>
        <taxon>Novosphingobium</taxon>
    </lineage>
</organism>
<accession>A0A7X1KAN6</accession>
<name>A0A7X1KAN6_9SPHN</name>
<comment type="caution">
    <text evidence="2">The sequence shown here is derived from an EMBL/GenBank/DDBJ whole genome shotgun (WGS) entry which is preliminary data.</text>
</comment>
<dbReference type="Proteomes" id="UP000520156">
    <property type="component" value="Unassembled WGS sequence"/>
</dbReference>
<evidence type="ECO:0000256" key="1">
    <source>
        <dbReference type="SAM" id="MobiDB-lite"/>
    </source>
</evidence>
<dbReference type="EMBL" id="JACLAU010000001">
    <property type="protein sequence ID" value="MBC2650373.1"/>
    <property type="molecule type" value="Genomic_DNA"/>
</dbReference>
<dbReference type="AlphaFoldDB" id="A0A7X1KAN6"/>
<evidence type="ECO:0000313" key="2">
    <source>
        <dbReference type="EMBL" id="MBC2650373.1"/>
    </source>
</evidence>
<feature type="region of interest" description="Disordered" evidence="1">
    <location>
        <begin position="90"/>
        <end position="112"/>
    </location>
</feature>
<proteinExistence type="predicted"/>
<dbReference type="RefSeq" id="WP_185681773.1">
    <property type="nucleotide sequence ID" value="NZ_JACLAU010000001.1"/>
</dbReference>